<organism evidence="3 5">
    <name type="scientific">Trichostrongylus colubriformis</name>
    <name type="common">Black scour worm</name>
    <dbReference type="NCBI Taxonomy" id="6319"/>
    <lineage>
        <taxon>Eukaryota</taxon>
        <taxon>Metazoa</taxon>
        <taxon>Ecdysozoa</taxon>
        <taxon>Nematoda</taxon>
        <taxon>Chromadorea</taxon>
        <taxon>Rhabditida</taxon>
        <taxon>Rhabditina</taxon>
        <taxon>Rhabditomorpha</taxon>
        <taxon>Strongyloidea</taxon>
        <taxon>Trichostrongylidae</taxon>
        <taxon>Trichostrongylus</taxon>
    </lineage>
</organism>
<keyword evidence="5" id="KW-1185">Reference proteome</keyword>
<dbReference type="EMBL" id="WIXE01006292">
    <property type="protein sequence ID" value="KAK5981413.1"/>
    <property type="molecule type" value="Genomic_DNA"/>
</dbReference>
<evidence type="ECO:0000256" key="1">
    <source>
        <dbReference type="ARBA" id="ARBA00023117"/>
    </source>
</evidence>
<gene>
    <name evidence="3" type="ORF">GCK32_013603</name>
    <name evidence="4" type="ORF">GCK32_020792</name>
</gene>
<dbReference type="SUPFAM" id="SSF47370">
    <property type="entry name" value="Bromodomain"/>
    <property type="match status" value="1"/>
</dbReference>
<sequence length="75" mass="8853">MFTNAIMFNSTGHDVNFYAKEMYKATIEECSLTIDSRMDPFRGHNRRSRQQDDPRRRSSLTPTGQSRGQLRKRQQ</sequence>
<dbReference type="Proteomes" id="UP001331761">
    <property type="component" value="Unassembled WGS sequence"/>
</dbReference>
<protein>
    <recommendedName>
        <fullName evidence="6">Bromo domain-containing protein</fullName>
    </recommendedName>
</protein>
<keyword evidence="1" id="KW-0103">Bromodomain</keyword>
<dbReference type="AlphaFoldDB" id="A0AAN8G5D4"/>
<evidence type="ECO:0000256" key="2">
    <source>
        <dbReference type="SAM" id="MobiDB-lite"/>
    </source>
</evidence>
<accession>A0AAN8G5D4</accession>
<dbReference type="EMBL" id="WIXE01010940">
    <property type="protein sequence ID" value="KAK5977168.1"/>
    <property type="molecule type" value="Genomic_DNA"/>
</dbReference>
<evidence type="ECO:0000313" key="3">
    <source>
        <dbReference type="EMBL" id="KAK5977168.1"/>
    </source>
</evidence>
<dbReference type="InterPro" id="IPR036427">
    <property type="entry name" value="Bromodomain-like_sf"/>
</dbReference>
<evidence type="ECO:0000313" key="4">
    <source>
        <dbReference type="EMBL" id="KAK5981413.1"/>
    </source>
</evidence>
<reference evidence="3 5" key="1">
    <citation type="submission" date="2019-10" db="EMBL/GenBank/DDBJ databases">
        <title>Assembly and Annotation for the nematode Trichostrongylus colubriformis.</title>
        <authorList>
            <person name="Martin J."/>
        </authorList>
    </citation>
    <scope>NUCLEOTIDE SEQUENCE [LARGE SCALE GENOMIC DNA]</scope>
    <source>
        <strain evidence="3">G859</strain>
        <tissue evidence="3">Whole worm</tissue>
    </source>
</reference>
<comment type="caution">
    <text evidence="3">The sequence shown here is derived from an EMBL/GenBank/DDBJ whole genome shotgun (WGS) entry which is preliminary data.</text>
</comment>
<name>A0AAN8G5D4_TRICO</name>
<feature type="region of interest" description="Disordered" evidence="2">
    <location>
        <begin position="35"/>
        <end position="75"/>
    </location>
</feature>
<evidence type="ECO:0000313" key="5">
    <source>
        <dbReference type="Proteomes" id="UP001331761"/>
    </source>
</evidence>
<proteinExistence type="predicted"/>
<evidence type="ECO:0008006" key="6">
    <source>
        <dbReference type="Google" id="ProtNLM"/>
    </source>
</evidence>